<dbReference type="InParanoid" id="A0A0D0DUS3"/>
<feature type="region of interest" description="Disordered" evidence="1">
    <location>
        <begin position="1"/>
        <end position="28"/>
    </location>
</feature>
<name>A0A0D0DUS3_9AGAM</name>
<gene>
    <name evidence="2" type="ORF">PAXRUDRAFT_12955</name>
</gene>
<reference evidence="2 3" key="1">
    <citation type="submission" date="2014-04" db="EMBL/GenBank/DDBJ databases">
        <authorList>
            <consortium name="DOE Joint Genome Institute"/>
            <person name="Kuo A."/>
            <person name="Kohler A."/>
            <person name="Jargeat P."/>
            <person name="Nagy L.G."/>
            <person name="Floudas D."/>
            <person name="Copeland A."/>
            <person name="Barry K.W."/>
            <person name="Cichocki N."/>
            <person name="Veneault-Fourrey C."/>
            <person name="LaButti K."/>
            <person name="Lindquist E.A."/>
            <person name="Lipzen A."/>
            <person name="Lundell T."/>
            <person name="Morin E."/>
            <person name="Murat C."/>
            <person name="Sun H."/>
            <person name="Tunlid A."/>
            <person name="Henrissat B."/>
            <person name="Grigoriev I.V."/>
            <person name="Hibbett D.S."/>
            <person name="Martin F."/>
            <person name="Nordberg H.P."/>
            <person name="Cantor M.N."/>
            <person name="Hua S.X."/>
        </authorList>
    </citation>
    <scope>NUCLEOTIDE SEQUENCE [LARGE SCALE GENOMIC DNA]</scope>
    <source>
        <strain evidence="2 3">Ve08.2h10</strain>
    </source>
</reference>
<dbReference type="EMBL" id="KN825231">
    <property type="protein sequence ID" value="KIK92916.1"/>
    <property type="molecule type" value="Genomic_DNA"/>
</dbReference>
<dbReference type="HOGENOM" id="CLU_625693_0_0_1"/>
<evidence type="ECO:0000313" key="2">
    <source>
        <dbReference type="EMBL" id="KIK92916.1"/>
    </source>
</evidence>
<dbReference type="Proteomes" id="UP000054538">
    <property type="component" value="Unassembled WGS sequence"/>
</dbReference>
<proteinExistence type="predicted"/>
<sequence length="438" mass="49379">MPYPSASGSGIIQSQHSTGLVPEGSNHSTGWVLQESEYPSGLSLQESHHSTGWVPEESHHSTGWVPEESHYPSGLPPQESYGWVKREGSSEWIFYPPPSNTPEATLQGTLVPVPYTGEYFHLHTHSHLNFHDLTASPHWPLFLGNRLYEDTPPLTNLSLPDIPKGYGGKTIFNRWPGGKKLGESVTRQAETQLAFRLLKNGIDVPRSEFVAHAQSVLEATALHSKKPTEVATFQSSEEFATSVFSGLMSCVGIIFRDVTIDLGVAEQTDPKKAPVVLPGCVAIINQMVANPYKWCHRTFVSPQQTVLLVKFVDLRIDMYFTKLLMAFPELTVIWLANWNLTDINSFTPPIKLIARVIFFLQWGIEIATDGPKRQLVQRSRALNKENSLTQCIVDDMLNDTQLQNEVEEAYYDPRFFEMNQARWYNIMKQIRNARCPVD</sequence>
<feature type="region of interest" description="Disordered" evidence="1">
    <location>
        <begin position="43"/>
        <end position="73"/>
    </location>
</feature>
<keyword evidence="3" id="KW-1185">Reference proteome</keyword>
<feature type="compositionally biased region" description="Polar residues" evidence="1">
    <location>
        <begin position="1"/>
        <end position="18"/>
    </location>
</feature>
<reference evidence="3" key="2">
    <citation type="submission" date="2015-01" db="EMBL/GenBank/DDBJ databases">
        <title>Evolutionary Origins and Diversification of the Mycorrhizal Mutualists.</title>
        <authorList>
            <consortium name="DOE Joint Genome Institute"/>
            <consortium name="Mycorrhizal Genomics Consortium"/>
            <person name="Kohler A."/>
            <person name="Kuo A."/>
            <person name="Nagy L.G."/>
            <person name="Floudas D."/>
            <person name="Copeland A."/>
            <person name="Barry K.W."/>
            <person name="Cichocki N."/>
            <person name="Veneault-Fourrey C."/>
            <person name="LaButti K."/>
            <person name="Lindquist E.A."/>
            <person name="Lipzen A."/>
            <person name="Lundell T."/>
            <person name="Morin E."/>
            <person name="Murat C."/>
            <person name="Riley R."/>
            <person name="Ohm R."/>
            <person name="Sun H."/>
            <person name="Tunlid A."/>
            <person name="Henrissat B."/>
            <person name="Grigoriev I.V."/>
            <person name="Hibbett D.S."/>
            <person name="Martin F."/>
        </authorList>
    </citation>
    <scope>NUCLEOTIDE SEQUENCE [LARGE SCALE GENOMIC DNA]</scope>
    <source>
        <strain evidence="3">Ve08.2h10</strain>
    </source>
</reference>
<dbReference type="OrthoDB" id="2712973at2759"/>
<accession>A0A0D0DUS3</accession>
<organism evidence="2 3">
    <name type="scientific">Paxillus rubicundulus Ve08.2h10</name>
    <dbReference type="NCBI Taxonomy" id="930991"/>
    <lineage>
        <taxon>Eukaryota</taxon>
        <taxon>Fungi</taxon>
        <taxon>Dikarya</taxon>
        <taxon>Basidiomycota</taxon>
        <taxon>Agaricomycotina</taxon>
        <taxon>Agaricomycetes</taxon>
        <taxon>Agaricomycetidae</taxon>
        <taxon>Boletales</taxon>
        <taxon>Paxilineae</taxon>
        <taxon>Paxillaceae</taxon>
        <taxon>Paxillus</taxon>
    </lineage>
</organism>
<evidence type="ECO:0000256" key="1">
    <source>
        <dbReference type="SAM" id="MobiDB-lite"/>
    </source>
</evidence>
<evidence type="ECO:0000313" key="3">
    <source>
        <dbReference type="Proteomes" id="UP000054538"/>
    </source>
</evidence>
<dbReference type="AlphaFoldDB" id="A0A0D0DUS3"/>
<protein>
    <submittedName>
        <fullName evidence="2">Uncharacterized protein</fullName>
    </submittedName>
</protein>